<dbReference type="Pfam" id="PF03885">
    <property type="entry name" value="DUF327"/>
    <property type="match status" value="1"/>
</dbReference>
<sequence>MKIENKTKGNFRNSVAASKRINQVQDKNTTFLEELKQVHGEQVKAKLDDLLGMIDKQGDKLANHRTFKELIEYKKMVKKFIKEAVEKMYKLKEDYSPQQGKVRTIVKSVDSSLEDLTEMIVDEQSAQLDILAQLDEVRGLLIDLYR</sequence>
<dbReference type="InterPro" id="IPR005585">
    <property type="entry name" value="DUF327"/>
</dbReference>
<name>L0K4Y2_HALHC</name>
<evidence type="ECO:0000313" key="2">
    <source>
        <dbReference type="Proteomes" id="UP000010880"/>
    </source>
</evidence>
<dbReference type="HOGENOM" id="CLU_121413_1_1_9"/>
<accession>L0K4Y2</accession>
<dbReference type="InterPro" id="IPR024042">
    <property type="entry name" value="TM1646-like_dom_sf"/>
</dbReference>
<dbReference type="PATRIC" id="fig|748449.3.peg.43"/>
<proteinExistence type="predicted"/>
<dbReference type="SUPFAM" id="SSF158397">
    <property type="entry name" value="TM1646-like"/>
    <property type="match status" value="1"/>
</dbReference>
<organism evidence="1 2">
    <name type="scientific">Halobacteroides halobius (strain ATCC 35273 / DSM 5150 / MD-1)</name>
    <dbReference type="NCBI Taxonomy" id="748449"/>
    <lineage>
        <taxon>Bacteria</taxon>
        <taxon>Bacillati</taxon>
        <taxon>Bacillota</taxon>
        <taxon>Clostridia</taxon>
        <taxon>Halanaerobiales</taxon>
        <taxon>Halobacteroidaceae</taxon>
        <taxon>Halobacteroides</taxon>
    </lineage>
</organism>
<dbReference type="Gene3D" id="1.20.120.490">
    <property type="entry name" value="Hypothetical protein TM1646-like domain"/>
    <property type="match status" value="1"/>
</dbReference>
<dbReference type="AlphaFoldDB" id="L0K4Y2"/>
<dbReference type="Proteomes" id="UP000010880">
    <property type="component" value="Chromosome"/>
</dbReference>
<keyword evidence="2" id="KW-1185">Reference proteome</keyword>
<dbReference type="EMBL" id="CP003359">
    <property type="protein sequence ID" value="AGB40081.1"/>
    <property type="molecule type" value="Genomic_DNA"/>
</dbReference>
<evidence type="ECO:0008006" key="3">
    <source>
        <dbReference type="Google" id="ProtNLM"/>
    </source>
</evidence>
<dbReference type="KEGG" id="hhl:Halha_0060"/>
<protein>
    <recommendedName>
        <fullName evidence="3">DUF327 domain-containing protein</fullName>
    </recommendedName>
</protein>
<dbReference type="OrthoDB" id="1680946at2"/>
<dbReference type="eggNOG" id="COG1728">
    <property type="taxonomic scope" value="Bacteria"/>
</dbReference>
<evidence type="ECO:0000313" key="1">
    <source>
        <dbReference type="EMBL" id="AGB40081.1"/>
    </source>
</evidence>
<dbReference type="STRING" id="748449.Halha_0060"/>
<reference evidence="2" key="1">
    <citation type="submission" date="2012-02" db="EMBL/GenBank/DDBJ databases">
        <title>The complete genome of Halobacteroides halobius DSM 5150.</title>
        <authorList>
            <person name="Lucas S."/>
            <person name="Copeland A."/>
            <person name="Lapidus A."/>
            <person name="Glavina del Rio T."/>
            <person name="Dalin E."/>
            <person name="Tice H."/>
            <person name="Bruce D."/>
            <person name="Goodwin L."/>
            <person name="Pitluck S."/>
            <person name="Peters L."/>
            <person name="Mikhailova N."/>
            <person name="Gu W."/>
            <person name="Kyrpides N."/>
            <person name="Mavromatis K."/>
            <person name="Ivanova N."/>
            <person name="Brettin T."/>
            <person name="Detter J.C."/>
            <person name="Han C."/>
            <person name="Larimer F."/>
            <person name="Land M."/>
            <person name="Hauser L."/>
            <person name="Markowitz V."/>
            <person name="Cheng J.-F."/>
            <person name="Hugenholtz P."/>
            <person name="Woyke T."/>
            <person name="Wu D."/>
            <person name="Tindall B."/>
            <person name="Pomrenke H."/>
            <person name="Brambilla E."/>
            <person name="Klenk H.-P."/>
            <person name="Eisen J.A."/>
        </authorList>
    </citation>
    <scope>NUCLEOTIDE SEQUENCE [LARGE SCALE GENOMIC DNA]</scope>
    <source>
        <strain evidence="2">ATCC 35273 / DSM 5150 / MD-1</strain>
    </source>
</reference>
<dbReference type="RefSeq" id="WP_015325809.1">
    <property type="nucleotide sequence ID" value="NC_019978.1"/>
</dbReference>
<gene>
    <name evidence="1" type="ordered locus">Halha_0060</name>
</gene>